<dbReference type="InterPro" id="IPR015813">
    <property type="entry name" value="Pyrv/PenolPyrv_kinase-like_dom"/>
</dbReference>
<dbReference type="InterPro" id="IPR040442">
    <property type="entry name" value="Pyrv_kinase-like_dom_sf"/>
</dbReference>
<dbReference type="InterPro" id="IPR005000">
    <property type="entry name" value="Aldolase/citrate-lyase_domain"/>
</dbReference>
<evidence type="ECO:0000313" key="3">
    <source>
        <dbReference type="Ensembl" id="ENSOTSP00005102981.2"/>
    </source>
</evidence>
<feature type="domain" description="HpcH/HpaI aldolase/citrate lyase" evidence="2">
    <location>
        <begin position="90"/>
        <end position="143"/>
    </location>
</feature>
<dbReference type="SUPFAM" id="SSF51621">
    <property type="entry name" value="Phosphoenolpyruvate/pyruvate domain"/>
    <property type="match status" value="1"/>
</dbReference>
<dbReference type="Proteomes" id="UP000694402">
    <property type="component" value="Unassembled WGS sequence"/>
</dbReference>
<dbReference type="PANTHER" id="PTHR11105:SF0">
    <property type="entry name" value="CITRAMALYL-COA LYASE, MITOCHONDRIAL"/>
    <property type="match status" value="1"/>
</dbReference>
<dbReference type="Gene3D" id="3.20.20.60">
    <property type="entry name" value="Phosphoenolpyruvate-binding domains"/>
    <property type="match status" value="2"/>
</dbReference>
<evidence type="ECO:0000259" key="2">
    <source>
        <dbReference type="Pfam" id="PF03328"/>
    </source>
</evidence>
<sequence length="209" mass="23575">MRYKPRCAVLYCPGNNERKLRKMASLSGQDCAVLDCEDGVALSKKVLLDTHRVSLTEPIYLVTLVETAVRFLKLKVNHKQNWPTVGLHNDSVVFGSDDFCANIGRRMPTKDARELLHVRHKVVVMTKAFSLQAIDLVSIDYKDGGLQQLAMGFTWQVFHPKQVQAMQEEFSSSQERHQEQGKIHFFMIDMPSVKQAQSIAMLAAAVTGK</sequence>
<dbReference type="PANTHER" id="PTHR11105">
    <property type="entry name" value="CITRATE LYASE SUBUNIT BETA-RELATED"/>
    <property type="match status" value="1"/>
</dbReference>
<dbReference type="Pfam" id="PF03328">
    <property type="entry name" value="HpcH_HpaI"/>
    <property type="match status" value="1"/>
</dbReference>
<evidence type="ECO:0000313" key="4">
    <source>
        <dbReference type="Proteomes" id="UP000694402"/>
    </source>
</evidence>
<dbReference type="GeneTree" id="ENSGT00390000017163"/>
<protein>
    <submittedName>
        <fullName evidence="3">Citrate lyase beta like</fullName>
    </submittedName>
</protein>
<proteinExistence type="predicted"/>
<dbReference type="Ensembl" id="ENSOTST00005111361.2">
    <property type="protein sequence ID" value="ENSOTSP00005102981.2"/>
    <property type="gene ID" value="ENSOTSG00005047210.2"/>
</dbReference>
<reference evidence="3" key="1">
    <citation type="submission" date="2025-08" db="UniProtKB">
        <authorList>
            <consortium name="Ensembl"/>
        </authorList>
    </citation>
    <scope>IDENTIFICATION</scope>
</reference>
<organism evidence="3 4">
    <name type="scientific">Oncorhynchus tshawytscha</name>
    <name type="common">Chinook salmon</name>
    <name type="synonym">Salmo tshawytscha</name>
    <dbReference type="NCBI Taxonomy" id="74940"/>
    <lineage>
        <taxon>Eukaryota</taxon>
        <taxon>Metazoa</taxon>
        <taxon>Chordata</taxon>
        <taxon>Craniata</taxon>
        <taxon>Vertebrata</taxon>
        <taxon>Euteleostomi</taxon>
        <taxon>Actinopterygii</taxon>
        <taxon>Neopterygii</taxon>
        <taxon>Teleostei</taxon>
        <taxon>Protacanthopterygii</taxon>
        <taxon>Salmoniformes</taxon>
        <taxon>Salmonidae</taxon>
        <taxon>Salmoninae</taxon>
        <taxon>Oncorhynchus</taxon>
    </lineage>
</organism>
<dbReference type="GO" id="GO:0106064">
    <property type="term" value="P:regulation of cobalamin metabolic process"/>
    <property type="evidence" value="ECO:0007669"/>
    <property type="project" value="TreeGrafter"/>
</dbReference>
<reference evidence="3" key="2">
    <citation type="submission" date="2025-09" db="UniProtKB">
        <authorList>
            <consortium name="Ensembl"/>
        </authorList>
    </citation>
    <scope>IDENTIFICATION</scope>
</reference>
<keyword evidence="1" id="KW-0479">Metal-binding</keyword>
<dbReference type="AlphaFoldDB" id="A0A8C8MME9"/>
<dbReference type="InterPro" id="IPR040186">
    <property type="entry name" value="Citramalyl-CoA_lyase"/>
</dbReference>
<dbReference type="GO" id="GO:0046872">
    <property type="term" value="F:metal ion binding"/>
    <property type="evidence" value="ECO:0007669"/>
    <property type="project" value="UniProtKB-KW"/>
</dbReference>
<accession>A0A8C8MME9</accession>
<keyword evidence="4" id="KW-1185">Reference proteome</keyword>
<name>A0A8C8MME9_ONCTS</name>
<evidence type="ECO:0000256" key="1">
    <source>
        <dbReference type="ARBA" id="ARBA00022723"/>
    </source>
</evidence>
<dbReference type="GO" id="GO:0047777">
    <property type="term" value="F:(S)-citramalyl-CoA lyase activity"/>
    <property type="evidence" value="ECO:0007669"/>
    <property type="project" value="TreeGrafter"/>
</dbReference>